<dbReference type="EMBL" id="MHVG01000021">
    <property type="protein sequence ID" value="OHA90004.1"/>
    <property type="molecule type" value="Genomic_DNA"/>
</dbReference>
<dbReference type="AlphaFoldDB" id="A0A1G2SYD0"/>
<evidence type="ECO:0008006" key="3">
    <source>
        <dbReference type="Google" id="ProtNLM"/>
    </source>
</evidence>
<protein>
    <recommendedName>
        <fullName evidence="3">Type IV pilus modification protein PilV</fullName>
    </recommendedName>
</protein>
<proteinExistence type="predicted"/>
<evidence type="ECO:0000313" key="2">
    <source>
        <dbReference type="Proteomes" id="UP000178538"/>
    </source>
</evidence>
<reference evidence="1 2" key="1">
    <citation type="journal article" date="2016" name="Nat. Commun.">
        <title>Thousands of microbial genomes shed light on interconnected biogeochemical processes in an aquifer system.</title>
        <authorList>
            <person name="Anantharaman K."/>
            <person name="Brown C.T."/>
            <person name="Hug L.A."/>
            <person name="Sharon I."/>
            <person name="Castelle C.J."/>
            <person name="Probst A.J."/>
            <person name="Thomas B.C."/>
            <person name="Singh A."/>
            <person name="Wilkins M.J."/>
            <person name="Karaoz U."/>
            <person name="Brodie E.L."/>
            <person name="Williams K.H."/>
            <person name="Hubbard S.S."/>
            <person name="Banfield J.F."/>
        </authorList>
    </citation>
    <scope>NUCLEOTIDE SEQUENCE [LARGE SCALE GENOMIC DNA]</scope>
</reference>
<evidence type="ECO:0000313" key="1">
    <source>
        <dbReference type="EMBL" id="OHA90004.1"/>
    </source>
</evidence>
<gene>
    <name evidence="1" type="ORF">A2832_01810</name>
</gene>
<sequence length="138" mass="14872">MKKGFSMVEVVIAAAIILGAVLVLLGVHNLYLKVALSNGSVVKAAYLAEEGVENIRFLRDVSWSANISGLTSTSTTIENFYRTVTLSAVYRDANSDIVSSGGMLDSNTKLVVSNVSWWRDNATTTKSISTYLANLYGN</sequence>
<organism evidence="1 2">
    <name type="scientific">Candidatus Zambryskibacteria bacterium RIFCSPHIGHO2_01_FULL_44_22b</name>
    <dbReference type="NCBI Taxonomy" id="1802737"/>
    <lineage>
        <taxon>Bacteria</taxon>
        <taxon>Candidatus Zambryskiibacteriota</taxon>
    </lineage>
</organism>
<comment type="caution">
    <text evidence="1">The sequence shown here is derived from an EMBL/GenBank/DDBJ whole genome shotgun (WGS) entry which is preliminary data.</text>
</comment>
<dbReference type="Proteomes" id="UP000178538">
    <property type="component" value="Unassembled WGS sequence"/>
</dbReference>
<accession>A0A1G2SYD0</accession>
<name>A0A1G2SYD0_9BACT</name>
<dbReference type="STRING" id="1802737.A2832_01810"/>